<evidence type="ECO:0000256" key="2">
    <source>
        <dbReference type="ARBA" id="ARBA00007862"/>
    </source>
</evidence>
<dbReference type="InterPro" id="IPR010200">
    <property type="entry name" value="HflC"/>
</dbReference>
<dbReference type="SMART" id="SM00244">
    <property type="entry name" value="PHB"/>
    <property type="match status" value="1"/>
</dbReference>
<evidence type="ECO:0000256" key="1">
    <source>
        <dbReference type="ARBA" id="ARBA00004370"/>
    </source>
</evidence>
<feature type="domain" description="Band 7" evidence="7">
    <location>
        <begin position="20"/>
        <end position="182"/>
    </location>
</feature>
<dbReference type="PRINTS" id="PR00721">
    <property type="entry name" value="STOMATIN"/>
</dbReference>
<keyword evidence="3" id="KW-0812">Transmembrane</keyword>
<comment type="subcellular location">
    <subcellularLocation>
        <location evidence="1">Membrane</location>
    </subcellularLocation>
</comment>
<evidence type="ECO:0000256" key="5">
    <source>
        <dbReference type="ARBA" id="ARBA00023136"/>
    </source>
</evidence>
<proteinExistence type="inferred from homology"/>
<dbReference type="PIRSF" id="PIRSF005651">
    <property type="entry name" value="HflC"/>
    <property type="match status" value="1"/>
</dbReference>
<dbReference type="Gene3D" id="3.30.479.30">
    <property type="entry name" value="Band 7 domain"/>
    <property type="match status" value="1"/>
</dbReference>
<sequence length="283" mass="32601">MKKSITFISILVIALIFLSLSMFVVDQTQQAVVLRFGQILKVYPTPGVHFKMPFVDNVVKFEKRILLYDIEPEKIITLDKKTLIVDTYALWKINDAKKFIETMKTIFLAESRIDDIVYSHIRNVFAKHTFDEIISDKRANFLKEVTLLSREDLKDFGIEVVDVRVKHADLPTENVRSVYERMKAERYSIAAQIRAEGQKEAQKIRAEADKKVTVILAQAKSQAEIIKGTGEASATKIYALAFKKNPKFFDLWRSLSAYDEIFKDGTIIFGKNLEIFKYIFGVK</sequence>
<keyword evidence="4" id="KW-1133">Transmembrane helix</keyword>
<dbReference type="PANTHER" id="PTHR42911:SF1">
    <property type="entry name" value="MODULATOR OF FTSH PROTEASE HFLC"/>
    <property type="match status" value="1"/>
</dbReference>
<dbReference type="InterPro" id="IPR036013">
    <property type="entry name" value="Band_7/SPFH_dom_sf"/>
</dbReference>
<accession>A0ABX3IJQ0</accession>
<evidence type="ECO:0000313" key="8">
    <source>
        <dbReference type="EMBL" id="ONN27416.1"/>
    </source>
</evidence>
<dbReference type="CDD" id="cd03405">
    <property type="entry name" value="SPFH_HflC"/>
    <property type="match status" value="1"/>
</dbReference>
<comment type="similarity">
    <text evidence="2 6">Belongs to the band 7/mec-2 family. HflC subfamily.</text>
</comment>
<dbReference type="InterPro" id="IPR001972">
    <property type="entry name" value="Stomatin_HflK_fam"/>
</dbReference>
<organism evidence="8 9">
    <name type="scientific">Thermosipho affectus</name>
    <dbReference type="NCBI Taxonomy" id="660294"/>
    <lineage>
        <taxon>Bacteria</taxon>
        <taxon>Thermotogati</taxon>
        <taxon>Thermotogota</taxon>
        <taxon>Thermotogae</taxon>
        <taxon>Thermotogales</taxon>
        <taxon>Fervidobacteriaceae</taxon>
        <taxon>Thermosipho</taxon>
    </lineage>
</organism>
<keyword evidence="5" id="KW-0472">Membrane</keyword>
<comment type="caution">
    <text evidence="8">The sequence shown here is derived from an EMBL/GenBank/DDBJ whole genome shotgun (WGS) entry which is preliminary data.</text>
</comment>
<protein>
    <recommendedName>
        <fullName evidence="6">Protein HflC</fullName>
    </recommendedName>
</protein>
<evidence type="ECO:0000256" key="4">
    <source>
        <dbReference type="ARBA" id="ARBA00022989"/>
    </source>
</evidence>
<dbReference type="SUPFAM" id="SSF117892">
    <property type="entry name" value="Band 7/SPFH domain"/>
    <property type="match status" value="1"/>
</dbReference>
<keyword evidence="9" id="KW-1185">Reference proteome</keyword>
<evidence type="ECO:0000259" key="7">
    <source>
        <dbReference type="SMART" id="SM00244"/>
    </source>
</evidence>
<dbReference type="Proteomes" id="UP000242616">
    <property type="component" value="Unassembled WGS sequence"/>
</dbReference>
<dbReference type="NCBIfam" id="TIGR01932">
    <property type="entry name" value="hflC"/>
    <property type="match status" value="1"/>
</dbReference>
<dbReference type="Pfam" id="PF01145">
    <property type="entry name" value="Band_7"/>
    <property type="match status" value="1"/>
</dbReference>
<dbReference type="PANTHER" id="PTHR42911">
    <property type="entry name" value="MODULATOR OF FTSH PROTEASE HFLC"/>
    <property type="match status" value="1"/>
</dbReference>
<reference evidence="8 9" key="1">
    <citation type="submission" date="2015-06" db="EMBL/GenBank/DDBJ databases">
        <title>Genome sequencing of Thermotogales isolates from hydrothermal vents.</title>
        <authorList>
            <person name="Haverkamp T.H."/>
            <person name="Kublanov I.V."/>
            <person name="Nesbo C.L."/>
        </authorList>
    </citation>
    <scope>NUCLEOTIDE SEQUENCE [LARGE SCALE GENOMIC DNA]</scope>
    <source>
        <strain evidence="9">ik275mar</strain>
    </source>
</reference>
<gene>
    <name evidence="8" type="ORF">XJ44_03600</name>
</gene>
<name>A0ABX3IJQ0_9BACT</name>
<evidence type="ECO:0000313" key="9">
    <source>
        <dbReference type="Proteomes" id="UP000242616"/>
    </source>
</evidence>
<evidence type="ECO:0000256" key="3">
    <source>
        <dbReference type="ARBA" id="ARBA00022692"/>
    </source>
</evidence>
<dbReference type="RefSeq" id="WP_075665690.1">
    <property type="nucleotide sequence ID" value="NZ_LBFC01000015.1"/>
</dbReference>
<dbReference type="InterPro" id="IPR001107">
    <property type="entry name" value="Band_7"/>
</dbReference>
<dbReference type="EMBL" id="LBFC01000015">
    <property type="protein sequence ID" value="ONN27416.1"/>
    <property type="molecule type" value="Genomic_DNA"/>
</dbReference>
<comment type="function">
    <text evidence="6">HflC and HflK could regulate a protease.</text>
</comment>
<evidence type="ECO:0000256" key="6">
    <source>
        <dbReference type="PIRNR" id="PIRNR005651"/>
    </source>
</evidence>